<dbReference type="KEGG" id="ehx:EMIHUDRAFT_223389"/>
<keyword evidence="3" id="KW-1185">Reference proteome</keyword>
<dbReference type="AlphaFoldDB" id="A0A0D3KVP9"/>
<reference evidence="2" key="2">
    <citation type="submission" date="2024-10" db="UniProtKB">
        <authorList>
            <consortium name="EnsemblProtists"/>
        </authorList>
    </citation>
    <scope>IDENTIFICATION</scope>
</reference>
<accession>A0A0D3KVP9</accession>
<sequence>MLETSQRRTGAAASPWCFDGSAAGPSCNTCSRYAQGAWVQTEKPPLYRLTSSLLAVRAGVSISNRSTHHYGNCADQHERRHGGRSSIPEREWRPTGCRLEQFERERACATLRSVGRSLLIVGDSTTGQLFLSISMMLGATLGRNRDKKSVLNDVTASACNDTVRISFVRRDLLLFAMHQHEIGQVRRCNPRFRELIGTSLYPRRASIADAVVLSTGHHHPAAHALTPRRDPPAAAVAARRGARAPPPPGRA</sequence>
<dbReference type="RefSeq" id="XP_005792263.1">
    <property type="nucleotide sequence ID" value="XM_005792206.1"/>
</dbReference>
<proteinExistence type="predicted"/>
<evidence type="ECO:0000313" key="3">
    <source>
        <dbReference type="Proteomes" id="UP000013827"/>
    </source>
</evidence>
<dbReference type="EnsemblProtists" id="EOD39834">
    <property type="protein sequence ID" value="EOD39834"/>
    <property type="gene ID" value="EMIHUDRAFT_223389"/>
</dbReference>
<protein>
    <submittedName>
        <fullName evidence="2">Uncharacterized protein</fullName>
    </submittedName>
</protein>
<feature type="region of interest" description="Disordered" evidence="1">
    <location>
        <begin position="218"/>
        <end position="251"/>
    </location>
</feature>
<dbReference type="HOGENOM" id="CLU_1108749_0_0_1"/>
<evidence type="ECO:0000256" key="1">
    <source>
        <dbReference type="SAM" id="MobiDB-lite"/>
    </source>
</evidence>
<name>A0A0D3KVP9_EMIH1</name>
<evidence type="ECO:0000313" key="2">
    <source>
        <dbReference type="EnsemblProtists" id="EOD39834"/>
    </source>
</evidence>
<reference evidence="3" key="1">
    <citation type="journal article" date="2013" name="Nature">
        <title>Pan genome of the phytoplankton Emiliania underpins its global distribution.</title>
        <authorList>
            <person name="Read B.A."/>
            <person name="Kegel J."/>
            <person name="Klute M.J."/>
            <person name="Kuo A."/>
            <person name="Lefebvre S.C."/>
            <person name="Maumus F."/>
            <person name="Mayer C."/>
            <person name="Miller J."/>
            <person name="Monier A."/>
            <person name="Salamov A."/>
            <person name="Young J."/>
            <person name="Aguilar M."/>
            <person name="Claverie J.M."/>
            <person name="Frickenhaus S."/>
            <person name="Gonzalez K."/>
            <person name="Herman E.K."/>
            <person name="Lin Y.C."/>
            <person name="Napier J."/>
            <person name="Ogata H."/>
            <person name="Sarno A.F."/>
            <person name="Shmutz J."/>
            <person name="Schroeder D."/>
            <person name="de Vargas C."/>
            <person name="Verret F."/>
            <person name="von Dassow P."/>
            <person name="Valentin K."/>
            <person name="Van de Peer Y."/>
            <person name="Wheeler G."/>
            <person name="Dacks J.B."/>
            <person name="Delwiche C.F."/>
            <person name="Dyhrman S.T."/>
            <person name="Glockner G."/>
            <person name="John U."/>
            <person name="Richards T."/>
            <person name="Worden A.Z."/>
            <person name="Zhang X."/>
            <person name="Grigoriev I.V."/>
            <person name="Allen A.E."/>
            <person name="Bidle K."/>
            <person name="Borodovsky M."/>
            <person name="Bowler C."/>
            <person name="Brownlee C."/>
            <person name="Cock J.M."/>
            <person name="Elias M."/>
            <person name="Gladyshev V.N."/>
            <person name="Groth M."/>
            <person name="Guda C."/>
            <person name="Hadaegh A."/>
            <person name="Iglesias-Rodriguez M.D."/>
            <person name="Jenkins J."/>
            <person name="Jones B.M."/>
            <person name="Lawson T."/>
            <person name="Leese F."/>
            <person name="Lindquist E."/>
            <person name="Lobanov A."/>
            <person name="Lomsadze A."/>
            <person name="Malik S.B."/>
            <person name="Marsh M.E."/>
            <person name="Mackinder L."/>
            <person name="Mock T."/>
            <person name="Mueller-Roeber B."/>
            <person name="Pagarete A."/>
            <person name="Parker M."/>
            <person name="Probert I."/>
            <person name="Quesneville H."/>
            <person name="Raines C."/>
            <person name="Rensing S.A."/>
            <person name="Riano-Pachon D.M."/>
            <person name="Richier S."/>
            <person name="Rokitta S."/>
            <person name="Shiraiwa Y."/>
            <person name="Soanes D.M."/>
            <person name="van der Giezen M."/>
            <person name="Wahlund T.M."/>
            <person name="Williams B."/>
            <person name="Wilson W."/>
            <person name="Wolfe G."/>
            <person name="Wurch L.L."/>
        </authorList>
    </citation>
    <scope>NUCLEOTIDE SEQUENCE</scope>
</reference>
<organism evidence="2 3">
    <name type="scientific">Emiliania huxleyi (strain CCMP1516)</name>
    <dbReference type="NCBI Taxonomy" id="280463"/>
    <lineage>
        <taxon>Eukaryota</taxon>
        <taxon>Haptista</taxon>
        <taxon>Haptophyta</taxon>
        <taxon>Prymnesiophyceae</taxon>
        <taxon>Isochrysidales</taxon>
        <taxon>Noelaerhabdaceae</taxon>
        <taxon>Emiliania</taxon>
    </lineage>
</organism>
<dbReference type="GeneID" id="17285105"/>
<dbReference type="Proteomes" id="UP000013827">
    <property type="component" value="Unassembled WGS sequence"/>
</dbReference>